<name>A0A158JFX5_9BURK</name>
<gene>
    <name evidence="1" type="ORF">AWB65_06533</name>
</gene>
<dbReference type="EMBL" id="FCNW02000090">
    <property type="protein sequence ID" value="SAL67525.1"/>
    <property type="molecule type" value="Genomic_DNA"/>
</dbReference>
<dbReference type="Proteomes" id="UP000054977">
    <property type="component" value="Unassembled WGS sequence"/>
</dbReference>
<keyword evidence="2" id="KW-1185">Reference proteome</keyword>
<organism evidence="1 2">
    <name type="scientific">Caballeronia humi</name>
    <dbReference type="NCBI Taxonomy" id="326474"/>
    <lineage>
        <taxon>Bacteria</taxon>
        <taxon>Pseudomonadati</taxon>
        <taxon>Pseudomonadota</taxon>
        <taxon>Betaproteobacteria</taxon>
        <taxon>Burkholderiales</taxon>
        <taxon>Burkholderiaceae</taxon>
        <taxon>Caballeronia</taxon>
    </lineage>
</organism>
<evidence type="ECO:0000313" key="1">
    <source>
        <dbReference type="EMBL" id="SAL67525.1"/>
    </source>
</evidence>
<protein>
    <submittedName>
        <fullName evidence="1">Uncharacterized protein</fullName>
    </submittedName>
</protein>
<evidence type="ECO:0000313" key="2">
    <source>
        <dbReference type="Proteomes" id="UP000054977"/>
    </source>
</evidence>
<accession>A0A158JFX5</accession>
<reference evidence="1" key="1">
    <citation type="submission" date="2016-01" db="EMBL/GenBank/DDBJ databases">
        <authorList>
            <person name="Peeters C."/>
        </authorList>
    </citation>
    <scope>NUCLEOTIDE SEQUENCE [LARGE SCALE GENOMIC DNA]</scope>
    <source>
        <strain evidence="1">LMG 22934</strain>
    </source>
</reference>
<dbReference type="AlphaFoldDB" id="A0A158JFX5"/>
<proteinExistence type="predicted"/>
<comment type="caution">
    <text evidence="1">The sequence shown here is derived from an EMBL/GenBank/DDBJ whole genome shotgun (WGS) entry which is preliminary data.</text>
</comment>
<sequence>MASSLAYRPLRKQWCFGRGKGKRGTVVEILGQVWLFTVADKSVSLIRG</sequence>